<feature type="region of interest" description="Disordered" evidence="2">
    <location>
        <begin position="28"/>
        <end position="52"/>
    </location>
</feature>
<feature type="coiled-coil region" evidence="1">
    <location>
        <begin position="60"/>
        <end position="94"/>
    </location>
</feature>
<name>A0AAD5Y1X0_9FUNG</name>
<evidence type="ECO:0000313" key="3">
    <source>
        <dbReference type="EMBL" id="KAJ3223350.1"/>
    </source>
</evidence>
<organism evidence="3 4">
    <name type="scientific">Clydaea vesicula</name>
    <dbReference type="NCBI Taxonomy" id="447962"/>
    <lineage>
        <taxon>Eukaryota</taxon>
        <taxon>Fungi</taxon>
        <taxon>Fungi incertae sedis</taxon>
        <taxon>Chytridiomycota</taxon>
        <taxon>Chytridiomycota incertae sedis</taxon>
        <taxon>Chytridiomycetes</taxon>
        <taxon>Lobulomycetales</taxon>
        <taxon>Lobulomycetaceae</taxon>
        <taxon>Clydaea</taxon>
    </lineage>
</organism>
<comment type="caution">
    <text evidence="3">The sequence shown here is derived from an EMBL/GenBank/DDBJ whole genome shotgun (WGS) entry which is preliminary data.</text>
</comment>
<proteinExistence type="predicted"/>
<accession>A0AAD5Y1X0</accession>
<evidence type="ECO:0000256" key="2">
    <source>
        <dbReference type="SAM" id="MobiDB-lite"/>
    </source>
</evidence>
<feature type="compositionally biased region" description="Polar residues" evidence="2">
    <location>
        <begin position="28"/>
        <end position="50"/>
    </location>
</feature>
<evidence type="ECO:0000313" key="4">
    <source>
        <dbReference type="Proteomes" id="UP001211065"/>
    </source>
</evidence>
<feature type="non-terminal residue" evidence="3">
    <location>
        <position position="1"/>
    </location>
</feature>
<reference evidence="3" key="1">
    <citation type="submission" date="2020-05" db="EMBL/GenBank/DDBJ databases">
        <title>Phylogenomic resolution of chytrid fungi.</title>
        <authorList>
            <person name="Stajich J.E."/>
            <person name="Amses K."/>
            <person name="Simmons R."/>
            <person name="Seto K."/>
            <person name="Myers J."/>
            <person name="Bonds A."/>
            <person name="Quandt C.A."/>
            <person name="Barry K."/>
            <person name="Liu P."/>
            <person name="Grigoriev I."/>
            <person name="Longcore J.E."/>
            <person name="James T.Y."/>
        </authorList>
    </citation>
    <scope>NUCLEOTIDE SEQUENCE</scope>
    <source>
        <strain evidence="3">JEL0476</strain>
    </source>
</reference>
<keyword evidence="4" id="KW-1185">Reference proteome</keyword>
<dbReference type="AlphaFoldDB" id="A0AAD5Y1X0"/>
<gene>
    <name evidence="3" type="ORF">HK099_001272</name>
</gene>
<dbReference type="Proteomes" id="UP001211065">
    <property type="component" value="Unassembled WGS sequence"/>
</dbReference>
<dbReference type="EMBL" id="JADGJW010000134">
    <property type="protein sequence ID" value="KAJ3223350.1"/>
    <property type="molecule type" value="Genomic_DNA"/>
</dbReference>
<evidence type="ECO:0000256" key="1">
    <source>
        <dbReference type="SAM" id="Coils"/>
    </source>
</evidence>
<sequence>ELAEKAKKENYLLKSSIIQFKQDFHKNQNAAGSSSLNSKGRYSSALNTSRGDCFPAEKVSASENLKIMRLEREIENLKKKNTNLEEKWNNLKEVAKKRLKEGEKLSSNSNNTHHQ</sequence>
<keyword evidence="1" id="KW-0175">Coiled coil</keyword>
<protein>
    <submittedName>
        <fullName evidence="3">Uncharacterized protein</fullName>
    </submittedName>
</protein>